<comment type="caution">
    <text evidence="1">The sequence shown here is derived from an EMBL/GenBank/DDBJ whole genome shotgun (WGS) entry which is preliminary data.</text>
</comment>
<protein>
    <submittedName>
        <fullName evidence="1">Unnamed protein product</fullName>
    </submittedName>
</protein>
<dbReference type="AlphaFoldDB" id="A0A9W7DLT5"/>
<gene>
    <name evidence="1" type="ORF">Amon01_000582400</name>
</gene>
<name>A0A9W7DLT5_AMBMO</name>
<dbReference type="EMBL" id="BSXU01003396">
    <property type="protein sequence ID" value="GMG40012.1"/>
    <property type="molecule type" value="Genomic_DNA"/>
</dbReference>
<keyword evidence="2" id="KW-1185">Reference proteome</keyword>
<proteinExistence type="predicted"/>
<sequence length="68" mass="7826">MRADKWASEFIEVINKEVKDWKKSNKTARVIFNPSEAQVTVKSLFAAWENEFAAKSSVAHTIEKRSLQ</sequence>
<organism evidence="1 2">
    <name type="scientific">Ambrosiozyma monospora</name>
    <name type="common">Yeast</name>
    <name type="synonym">Endomycopsis monosporus</name>
    <dbReference type="NCBI Taxonomy" id="43982"/>
    <lineage>
        <taxon>Eukaryota</taxon>
        <taxon>Fungi</taxon>
        <taxon>Dikarya</taxon>
        <taxon>Ascomycota</taxon>
        <taxon>Saccharomycotina</taxon>
        <taxon>Pichiomycetes</taxon>
        <taxon>Pichiales</taxon>
        <taxon>Pichiaceae</taxon>
        <taxon>Ambrosiozyma</taxon>
    </lineage>
</organism>
<evidence type="ECO:0000313" key="1">
    <source>
        <dbReference type="EMBL" id="GMG40012.1"/>
    </source>
</evidence>
<reference evidence="1" key="1">
    <citation type="submission" date="2023-04" db="EMBL/GenBank/DDBJ databases">
        <title>Ambrosiozyma monospora NBRC 1965.</title>
        <authorList>
            <person name="Ichikawa N."/>
            <person name="Sato H."/>
            <person name="Tonouchi N."/>
        </authorList>
    </citation>
    <scope>NUCLEOTIDE SEQUENCE</scope>
    <source>
        <strain evidence="1">NBRC 1965</strain>
    </source>
</reference>
<dbReference type="Proteomes" id="UP001165063">
    <property type="component" value="Unassembled WGS sequence"/>
</dbReference>
<accession>A0A9W7DLT5</accession>
<evidence type="ECO:0000313" key="2">
    <source>
        <dbReference type="Proteomes" id="UP001165063"/>
    </source>
</evidence>